<dbReference type="GO" id="GO:0051707">
    <property type="term" value="P:response to other organism"/>
    <property type="evidence" value="ECO:0007669"/>
    <property type="project" value="UniProtKB-ARBA"/>
</dbReference>
<keyword evidence="5" id="KW-0112">Calmodulin-binding</keyword>
<dbReference type="GO" id="GO:0005516">
    <property type="term" value="F:calmodulin binding"/>
    <property type="evidence" value="ECO:0007669"/>
    <property type="project" value="UniProtKB-KW"/>
</dbReference>
<dbReference type="Gene3D" id="1.10.8.430">
    <property type="entry name" value="Helical domain of apoptotic protease-activating factors"/>
    <property type="match status" value="1"/>
</dbReference>
<organism evidence="13">
    <name type="scientific">Noccaea caerulescens</name>
    <name type="common">Alpine penny-cress</name>
    <name type="synonym">Thlaspi caerulescens</name>
    <dbReference type="NCBI Taxonomy" id="107243"/>
    <lineage>
        <taxon>Eukaryota</taxon>
        <taxon>Viridiplantae</taxon>
        <taxon>Streptophyta</taxon>
        <taxon>Embryophyta</taxon>
        <taxon>Tracheophyta</taxon>
        <taxon>Spermatophyta</taxon>
        <taxon>Magnoliopsida</taxon>
        <taxon>eudicotyledons</taxon>
        <taxon>Gunneridae</taxon>
        <taxon>Pentapetalae</taxon>
        <taxon>rosids</taxon>
        <taxon>malvids</taxon>
        <taxon>Brassicales</taxon>
        <taxon>Brassicaceae</taxon>
        <taxon>Coluteocarpeae</taxon>
        <taxon>Noccaea</taxon>
    </lineage>
</organism>
<dbReference type="InterPro" id="IPR003340">
    <property type="entry name" value="B3_DNA-bd"/>
</dbReference>
<dbReference type="InterPro" id="IPR036390">
    <property type="entry name" value="WH_DNA-bd_sf"/>
</dbReference>
<dbReference type="InterPro" id="IPR015300">
    <property type="entry name" value="DNA-bd_pseudobarrel_sf"/>
</dbReference>
<dbReference type="InterPro" id="IPR042197">
    <property type="entry name" value="Apaf_helical"/>
</dbReference>
<dbReference type="PANTHER" id="PTHR11017">
    <property type="entry name" value="LEUCINE-RICH REPEAT-CONTAINING PROTEIN"/>
    <property type="match status" value="1"/>
</dbReference>
<dbReference type="PANTHER" id="PTHR11017:SF278">
    <property type="entry name" value="SERINE_THREONINE-PROTEIN PHOSPHATASE 1 REGULATORY SUBUNIT 10"/>
    <property type="match status" value="1"/>
</dbReference>
<evidence type="ECO:0000256" key="7">
    <source>
        <dbReference type="ARBA" id="ARBA00023125"/>
    </source>
</evidence>
<dbReference type="SUPFAM" id="SSF52540">
    <property type="entry name" value="P-loop containing nucleoside triphosphate hydrolases"/>
    <property type="match status" value="2"/>
</dbReference>
<keyword evidence="3" id="KW-0677">Repeat</keyword>
<dbReference type="InterPro" id="IPR000048">
    <property type="entry name" value="IQ_motif_EF-hand-BS"/>
</dbReference>
<dbReference type="PROSITE" id="PS50863">
    <property type="entry name" value="B3"/>
    <property type="match status" value="1"/>
</dbReference>
<evidence type="ECO:0000256" key="8">
    <source>
        <dbReference type="ARBA" id="ARBA00023163"/>
    </source>
</evidence>
<evidence type="ECO:0000256" key="2">
    <source>
        <dbReference type="ARBA" id="ARBA00022614"/>
    </source>
</evidence>
<evidence type="ECO:0000256" key="3">
    <source>
        <dbReference type="ARBA" id="ARBA00022737"/>
    </source>
</evidence>
<dbReference type="EMBL" id="GEVI01028787">
    <property type="protein sequence ID" value="JAU03533.1"/>
    <property type="molecule type" value="Transcribed_RNA"/>
</dbReference>
<evidence type="ECO:0000313" key="13">
    <source>
        <dbReference type="EMBL" id="JAU03533.1"/>
    </source>
</evidence>
<dbReference type="Pfam" id="PF02362">
    <property type="entry name" value="B3"/>
    <property type="match status" value="1"/>
</dbReference>
<feature type="domain" description="TIR" evidence="11">
    <location>
        <begin position="281"/>
        <end position="432"/>
    </location>
</feature>
<dbReference type="InterPro" id="IPR044974">
    <property type="entry name" value="Disease_R_plants"/>
</dbReference>
<feature type="compositionally biased region" description="Low complexity" evidence="10">
    <location>
        <begin position="1472"/>
        <end position="1482"/>
    </location>
</feature>
<dbReference type="InterPro" id="IPR011713">
    <property type="entry name" value="Leu-rich_rpt_3"/>
</dbReference>
<dbReference type="PROSITE" id="PS50096">
    <property type="entry name" value="IQ"/>
    <property type="match status" value="2"/>
</dbReference>
<feature type="compositionally biased region" description="Polar residues" evidence="10">
    <location>
        <begin position="1484"/>
        <end position="1495"/>
    </location>
</feature>
<dbReference type="Gene3D" id="2.40.330.10">
    <property type="entry name" value="DNA-binding pseudobarrel domain"/>
    <property type="match status" value="1"/>
</dbReference>
<dbReference type="InterPro" id="IPR035897">
    <property type="entry name" value="Toll_tir_struct_dom_sf"/>
</dbReference>
<dbReference type="InterPro" id="IPR002182">
    <property type="entry name" value="NB-ARC"/>
</dbReference>
<dbReference type="PRINTS" id="PR00364">
    <property type="entry name" value="DISEASERSIST"/>
</dbReference>
<protein>
    <submittedName>
        <fullName evidence="13">Disease resistance protein RRS1</fullName>
    </submittedName>
</protein>
<dbReference type="Pfam" id="PF00931">
    <property type="entry name" value="NB-ARC"/>
    <property type="match status" value="1"/>
</dbReference>
<dbReference type="GO" id="GO:0005634">
    <property type="term" value="C:nucleus"/>
    <property type="evidence" value="ECO:0007669"/>
    <property type="project" value="UniProtKB-SubCell"/>
</dbReference>
<keyword evidence="6" id="KW-0805">Transcription regulation</keyword>
<dbReference type="GO" id="GO:0007165">
    <property type="term" value="P:signal transduction"/>
    <property type="evidence" value="ECO:0007669"/>
    <property type="project" value="InterPro"/>
</dbReference>
<keyword evidence="8" id="KW-0804">Transcription</keyword>
<evidence type="ECO:0000259" key="12">
    <source>
        <dbReference type="PROSITE" id="PS50863"/>
    </source>
</evidence>
<feature type="domain" description="TF-B3" evidence="12">
    <location>
        <begin position="115"/>
        <end position="230"/>
    </location>
</feature>
<keyword evidence="2" id="KW-0433">Leucine-rich repeat</keyword>
<dbReference type="SUPFAM" id="SSF52058">
    <property type="entry name" value="L domain-like"/>
    <property type="match status" value="2"/>
</dbReference>
<evidence type="ECO:0000256" key="10">
    <source>
        <dbReference type="SAM" id="MobiDB-lite"/>
    </source>
</evidence>
<accession>A0A1J3CDU9</accession>
<dbReference type="GO" id="GO:0003677">
    <property type="term" value="F:DNA binding"/>
    <property type="evidence" value="ECO:0007669"/>
    <property type="project" value="UniProtKB-KW"/>
</dbReference>
<dbReference type="Gene3D" id="3.80.10.10">
    <property type="entry name" value="Ribonuclease Inhibitor"/>
    <property type="match status" value="2"/>
</dbReference>
<dbReference type="Pfam" id="PF01582">
    <property type="entry name" value="TIR"/>
    <property type="match status" value="1"/>
</dbReference>
<evidence type="ECO:0000259" key="11">
    <source>
        <dbReference type="PROSITE" id="PS50104"/>
    </source>
</evidence>
<dbReference type="Pfam" id="PF23598">
    <property type="entry name" value="LRR_14"/>
    <property type="match status" value="1"/>
</dbReference>
<dbReference type="CDD" id="cd23767">
    <property type="entry name" value="IQCD"/>
    <property type="match status" value="2"/>
</dbReference>
<dbReference type="InterPro" id="IPR000157">
    <property type="entry name" value="TIR_dom"/>
</dbReference>
<comment type="subcellular location">
    <subcellularLocation>
        <location evidence="1">Nucleus</location>
    </subcellularLocation>
</comment>
<reference evidence="13" key="1">
    <citation type="submission" date="2016-07" db="EMBL/GenBank/DDBJ databases">
        <title>De novo transcriptome assembly of four accessions of the metal hyperaccumulator plant Noccaea caerulescens.</title>
        <authorList>
            <person name="Blande D."/>
            <person name="Halimaa P."/>
            <person name="Tervahauta A.I."/>
            <person name="Aarts M.G."/>
            <person name="Karenlampi S.O."/>
        </authorList>
    </citation>
    <scope>NUCLEOTIDE SEQUENCE</scope>
</reference>
<dbReference type="Gene3D" id="3.40.50.300">
    <property type="entry name" value="P-loop containing nucleotide triphosphate hydrolases"/>
    <property type="match status" value="1"/>
</dbReference>
<feature type="region of interest" description="Disordered" evidence="10">
    <location>
        <begin position="1461"/>
        <end position="1498"/>
    </location>
</feature>
<keyword evidence="9" id="KW-0539">Nucleus</keyword>
<evidence type="ECO:0000256" key="9">
    <source>
        <dbReference type="ARBA" id="ARBA00023242"/>
    </source>
</evidence>
<dbReference type="GO" id="GO:0006952">
    <property type="term" value="P:defense response"/>
    <property type="evidence" value="ECO:0007669"/>
    <property type="project" value="UniProtKB-KW"/>
</dbReference>
<dbReference type="PROSITE" id="PS50104">
    <property type="entry name" value="TIR"/>
    <property type="match status" value="1"/>
</dbReference>
<evidence type="ECO:0000256" key="1">
    <source>
        <dbReference type="ARBA" id="ARBA00004123"/>
    </source>
</evidence>
<dbReference type="Pfam" id="PF23282">
    <property type="entry name" value="WHD_ROQ1"/>
    <property type="match status" value="1"/>
</dbReference>
<dbReference type="SUPFAM" id="SSF46785">
    <property type="entry name" value="Winged helix' DNA-binding domain"/>
    <property type="match status" value="1"/>
</dbReference>
<dbReference type="InterPro" id="IPR027417">
    <property type="entry name" value="P-loop_NTPase"/>
</dbReference>
<dbReference type="InterPro" id="IPR058192">
    <property type="entry name" value="WHD_ROQ1-like"/>
</dbReference>
<dbReference type="Gene3D" id="3.40.50.10140">
    <property type="entry name" value="Toll/interleukin-1 receptor homology (TIR) domain"/>
    <property type="match status" value="1"/>
</dbReference>
<dbReference type="InterPro" id="IPR055414">
    <property type="entry name" value="LRR_R13L4/SHOC2-like"/>
</dbReference>
<dbReference type="CDD" id="cd10017">
    <property type="entry name" value="B3_DNA"/>
    <property type="match status" value="1"/>
</dbReference>
<dbReference type="SMART" id="SM00015">
    <property type="entry name" value="IQ"/>
    <property type="match status" value="2"/>
</dbReference>
<dbReference type="Gene3D" id="1.20.5.190">
    <property type="match status" value="1"/>
</dbReference>
<dbReference type="SUPFAM" id="SSF101936">
    <property type="entry name" value="DNA-binding pseudobarrel domain"/>
    <property type="match status" value="1"/>
</dbReference>
<dbReference type="InterPro" id="IPR032675">
    <property type="entry name" value="LRR_dom_sf"/>
</dbReference>
<evidence type="ECO:0000256" key="6">
    <source>
        <dbReference type="ARBA" id="ARBA00023015"/>
    </source>
</evidence>
<dbReference type="SMART" id="SM00255">
    <property type="entry name" value="TIR"/>
    <property type="match status" value="1"/>
</dbReference>
<dbReference type="FunFam" id="3.80.10.10:FF:000386">
    <property type="entry name" value="Disease resistance protein RPS4"/>
    <property type="match status" value="1"/>
</dbReference>
<gene>
    <name evidence="13" type="ORF">GA_TR15841_c0_g1_i1_g.48837</name>
</gene>
<evidence type="ECO:0000256" key="4">
    <source>
        <dbReference type="ARBA" id="ARBA00022821"/>
    </source>
</evidence>
<sequence>MEDWEAFCEFLSNRQPPRPLSESTADDAVEFLLTLPSDRFDKAVGRLSAATFNEKDGNHKENPFGSPMVKTFLKERVKENAREKECGGKNLNYGFQSDNTGRHHHHEDDNKGYLFKKYLTTTDLGNLHRLVVAVDDDHGKYLRLATVLGGTDSLLRFEDEEGKPWLFRFSNLNVSQRSSLTFTKGWSNHVVTEGWSSYVKEKQLGAGDFVFFQRHLTDSSRLLVGFRRRGNGGAALGQRGYIRRQDSTSPTTSSKTLELTEKPKEVETPLQLRIPGHCITGFYPVFVFYCGHKQDSEETYLISYISNELCLRGFTPMIFDLTRSTVTGSLEMLQRSRVGIIILSKNYAFSTQCLDEFVAIVDHSKAKNIVLLPVLFKLELSEIRGQSDSFGKAFSRLENSGQAFRVPDIFLYMKGNEVILAKNIVRDVCLLLNFETNRKLKGRLQLNSILSLLNVSQLSAPRIVGLWGMAGIGKTAISREIFRRQAERYDMCYFLPDFHLMCQTKGLSHLRDDFFSKISGEEKVFIDPCDTKLSVTRERFLGKKLLIVLDGVSNARDAEFLVGGFGWFSGGHTIILTSRNRQVLVQCNAKEIYEIQKLSEPESLRLCCQFATEQNWNGKMSLVSELVNYASGIPLALRVLGSSVQKQCINDEKQHLRRLRQHPLIEIQDAFRRSFDGLDDNEKNTFLDLACFFRGENKDHVVNILDGCGAFTDLGIYGLIDESFISLVDNRIEMPNIFQDMGRFFVCQESNEKGKRSRLWDPNDIVDVLTNNSGSEAIEGIFLDASGLTFELNPTVFERIYRLRFLKLHYPTSKTFCKVCIPQGLYSLPDELRLLHWERYPLGSLPRNFSPKNLVELNMPYSNLTKLWKGTKNLENLKRIILSHSQQLTKFPRLSKAMNLEHIDLEGCTSLVKVNSSILHHHKLTFLSLKDCSHLRFMPTTAHLESLEVLNLSGCSELEDLEDFSPNLKELYLAGTAITEMPSSIGDLTRLVTLDLEDCKRLQHLPAGISNLKAMMILKLCGCSNMKSLPNIDALFLRDSQRRNRKITMEEYVPSSIRESRDAVEDFLRAFEYPSSNGITQANWPYVTISFLPSSILHSLASRLYCLVTLSLCNACLMNIPEELCWLPSVKALDLGGNSFSQIPENIKELRKLHSLRLRHCKNLRSLPELPRSLEILNAHGCVSLKSFPSSFKQFPRNCTFSNCFALSPEVVRKYMRKMAEGNRQEHSNTPAFSICIPASVGHRSLVNWQAGSSVRIELTPGIIKTVSGFALSVVVEFSDNYNKAAGFGIKCIIICRKTGTDLSPRLERTFQFWAPKEVPTVQKEHMFLFGFVTMNTAEEDDHDALVDIFRFEFHPVNAENNLLDDSCTLKRCGVYLVTAATCDTTLGAKRSASCMDPVEHMASPHKRCRLKIVIEAVILSLRKRKREKSVFTVQNRAKVHLGPVPARLEHDQNYRDLEQNEEKELGAPHQSSSSLSDSLTSIRKPTQSAAQLHQVSRARSLEKKRTYEFGDSEFGVSLLYPNTRKRRRSYSDGSIKPSQSYNDGYIHDAAIRIQTDFRGYKCRKQHLIIKQGIVLIQARWRGYQVRKNYRKLVLSMGI</sequence>
<keyword evidence="4" id="KW-0611">Plant defense</keyword>
<dbReference type="GO" id="GO:0043531">
    <property type="term" value="F:ADP binding"/>
    <property type="evidence" value="ECO:0007669"/>
    <property type="project" value="InterPro"/>
</dbReference>
<proteinExistence type="predicted"/>
<evidence type="ECO:0000256" key="5">
    <source>
        <dbReference type="ARBA" id="ARBA00022860"/>
    </source>
</evidence>
<keyword evidence="7" id="KW-0238">DNA-binding</keyword>
<name>A0A1J3CDU9_NOCCA</name>
<dbReference type="Pfam" id="PF07725">
    <property type="entry name" value="LRR_3"/>
    <property type="match status" value="1"/>
</dbReference>
<dbReference type="SUPFAM" id="SSF52200">
    <property type="entry name" value="Toll/Interleukin receptor TIR domain"/>
    <property type="match status" value="1"/>
</dbReference>
<dbReference type="Pfam" id="PF00612">
    <property type="entry name" value="IQ"/>
    <property type="match status" value="2"/>
</dbReference>